<reference evidence="1" key="1">
    <citation type="submission" date="2021-12" db="EMBL/GenBank/DDBJ databases">
        <title>Curvularia clavata genome.</title>
        <authorList>
            <person name="Cao Y."/>
        </authorList>
    </citation>
    <scope>NUCLEOTIDE SEQUENCE</scope>
    <source>
        <strain evidence="1">Yc1106</strain>
    </source>
</reference>
<keyword evidence="2" id="KW-1185">Reference proteome</keyword>
<dbReference type="Proteomes" id="UP001056012">
    <property type="component" value="Chromosome 6"/>
</dbReference>
<dbReference type="OrthoDB" id="3690364at2759"/>
<name>A0A9Q9DWC5_CURCL</name>
<protein>
    <submittedName>
        <fullName evidence="1">Uncharacterized protein</fullName>
    </submittedName>
</protein>
<proteinExistence type="predicted"/>
<evidence type="ECO:0000313" key="2">
    <source>
        <dbReference type="Proteomes" id="UP001056012"/>
    </source>
</evidence>
<dbReference type="EMBL" id="CP089279">
    <property type="protein sequence ID" value="USP80754.1"/>
    <property type="molecule type" value="Genomic_DNA"/>
</dbReference>
<accession>A0A9Q9DWC5</accession>
<evidence type="ECO:0000313" key="1">
    <source>
        <dbReference type="EMBL" id="USP80754.1"/>
    </source>
</evidence>
<gene>
    <name evidence="1" type="ORF">yc1106_08028</name>
</gene>
<organism evidence="1 2">
    <name type="scientific">Curvularia clavata</name>
    <dbReference type="NCBI Taxonomy" id="95742"/>
    <lineage>
        <taxon>Eukaryota</taxon>
        <taxon>Fungi</taxon>
        <taxon>Dikarya</taxon>
        <taxon>Ascomycota</taxon>
        <taxon>Pezizomycotina</taxon>
        <taxon>Dothideomycetes</taxon>
        <taxon>Pleosporomycetidae</taxon>
        <taxon>Pleosporales</taxon>
        <taxon>Pleosporineae</taxon>
        <taxon>Pleosporaceae</taxon>
        <taxon>Curvularia</taxon>
    </lineage>
</organism>
<dbReference type="VEuPathDB" id="FungiDB:yc1106_08028"/>
<dbReference type="AlphaFoldDB" id="A0A9Q9DWC5"/>
<sequence>MLPEYPKASLGGIPEEILVNIATRLRYNRDALAKLCRTDKRCRRIAEAVLYECIGPWHSNDHEEAHAISRWPALATNVRACSYDFDSKLEKESDRDAYIDVLENAHNIQDLKWSDGYFRFKQREMAYRRTCLDFLYKTVALFNKAVNQPFGAHNRFKQLKNIEIAVHSLPDGQRFPMETLSSLFQLPSLTSLCLQGLNQVKPLRNWTVPPSTSPIRKLGLWSDLMDITAITQIIASIKTLETFEYNYSQILWEPSGTEDDQSSTPPKHSWKLLGQAMCQHRDCLNNLLLVPICFPRFPSSKRDQGVLGSFADFSKLKQMHVPFEALFHADASEDDLLTYLPEQLETFTTRVLSKDTNTIISCLSMMESLWRHRHDRYIDLSFHFTRVRGSHLRKSPHLFEALKLLHASDVQNYVKVDFETFSLYHVLEPDLLEESSEEEEEQGED</sequence>